<feature type="region of interest" description="Disordered" evidence="1">
    <location>
        <begin position="45"/>
        <end position="240"/>
    </location>
</feature>
<proteinExistence type="predicted"/>
<accession>A0A6A6FRI2</accession>
<feature type="region of interest" description="Disordered" evidence="1">
    <location>
        <begin position="1"/>
        <end position="25"/>
    </location>
</feature>
<evidence type="ECO:0000313" key="3">
    <source>
        <dbReference type="Proteomes" id="UP000799539"/>
    </source>
</evidence>
<dbReference type="OrthoDB" id="3648139at2759"/>
<reference evidence="2" key="1">
    <citation type="journal article" date="2020" name="Stud. Mycol.">
        <title>101 Dothideomycetes genomes: a test case for predicting lifestyles and emergence of pathogens.</title>
        <authorList>
            <person name="Haridas S."/>
            <person name="Albert R."/>
            <person name="Binder M."/>
            <person name="Bloem J."/>
            <person name="Labutti K."/>
            <person name="Salamov A."/>
            <person name="Andreopoulos B."/>
            <person name="Baker S."/>
            <person name="Barry K."/>
            <person name="Bills G."/>
            <person name="Bluhm B."/>
            <person name="Cannon C."/>
            <person name="Castanera R."/>
            <person name="Culley D."/>
            <person name="Daum C."/>
            <person name="Ezra D."/>
            <person name="Gonzalez J."/>
            <person name="Henrissat B."/>
            <person name="Kuo A."/>
            <person name="Liang C."/>
            <person name="Lipzen A."/>
            <person name="Lutzoni F."/>
            <person name="Magnuson J."/>
            <person name="Mondo S."/>
            <person name="Nolan M."/>
            <person name="Ohm R."/>
            <person name="Pangilinan J."/>
            <person name="Park H.-J."/>
            <person name="Ramirez L."/>
            <person name="Alfaro M."/>
            <person name="Sun H."/>
            <person name="Tritt A."/>
            <person name="Yoshinaga Y."/>
            <person name="Zwiers L.-H."/>
            <person name="Turgeon B."/>
            <person name="Goodwin S."/>
            <person name="Spatafora J."/>
            <person name="Crous P."/>
            <person name="Grigoriev I."/>
        </authorList>
    </citation>
    <scope>NUCLEOTIDE SEQUENCE</scope>
    <source>
        <strain evidence="2">SCOH1-5</strain>
    </source>
</reference>
<feature type="compositionally biased region" description="Basic and acidic residues" evidence="1">
    <location>
        <begin position="140"/>
        <end position="174"/>
    </location>
</feature>
<name>A0A6A6FRI2_9PEZI</name>
<evidence type="ECO:0000313" key="2">
    <source>
        <dbReference type="EMBL" id="KAF2215778.1"/>
    </source>
</evidence>
<feature type="compositionally biased region" description="Basic and acidic residues" evidence="1">
    <location>
        <begin position="277"/>
        <end position="305"/>
    </location>
</feature>
<feature type="compositionally biased region" description="Polar residues" evidence="1">
    <location>
        <begin position="227"/>
        <end position="240"/>
    </location>
</feature>
<feature type="region of interest" description="Disordered" evidence="1">
    <location>
        <begin position="253"/>
        <end position="343"/>
    </location>
</feature>
<dbReference type="AlphaFoldDB" id="A0A6A6FRI2"/>
<gene>
    <name evidence="2" type="ORF">CERZMDRAFT_94171</name>
</gene>
<protein>
    <submittedName>
        <fullName evidence="2">Uncharacterized protein</fullName>
    </submittedName>
</protein>
<feature type="compositionally biased region" description="Polar residues" evidence="1">
    <location>
        <begin position="1"/>
        <end position="15"/>
    </location>
</feature>
<organism evidence="2 3">
    <name type="scientific">Cercospora zeae-maydis SCOH1-5</name>
    <dbReference type="NCBI Taxonomy" id="717836"/>
    <lineage>
        <taxon>Eukaryota</taxon>
        <taxon>Fungi</taxon>
        <taxon>Dikarya</taxon>
        <taxon>Ascomycota</taxon>
        <taxon>Pezizomycotina</taxon>
        <taxon>Dothideomycetes</taxon>
        <taxon>Dothideomycetidae</taxon>
        <taxon>Mycosphaerellales</taxon>
        <taxon>Mycosphaerellaceae</taxon>
        <taxon>Cercospora</taxon>
    </lineage>
</organism>
<sequence>MDGQNSQARPPTRMSQHGDESQKSAWHQIKNALCAPFGCCYGRRHKDFRDLDDNEQPTRVSTPISAPARSRPPSVHELSDGVQRAIRAKDNANVPAQLPPSYERSIPPNPRFANQITKPPALHSPTARLVRKSSGEDEQDREKDEHEKDSEVWNKEMVSKQRNERLAREEEARARQYQMQLEKLRAARQRNLMENDKAETRLESSQESSSKAEQPLPRGPSAASVAARSQFQFQTRHQQSLDNMHAVAEVDTPAPPARVFPGRIASGDLSTLPSMRRRLEEAQQQEAGRRHSLDHHREDSAEETRAIMAVLTMESEYDRAAASSETPFGGRPVELPATPETPP</sequence>
<feature type="compositionally biased region" description="Basic and acidic residues" evidence="1">
    <location>
        <begin position="191"/>
        <end position="204"/>
    </location>
</feature>
<dbReference type="EMBL" id="ML992665">
    <property type="protein sequence ID" value="KAF2215778.1"/>
    <property type="molecule type" value="Genomic_DNA"/>
</dbReference>
<evidence type="ECO:0000256" key="1">
    <source>
        <dbReference type="SAM" id="MobiDB-lite"/>
    </source>
</evidence>
<keyword evidence="3" id="KW-1185">Reference proteome</keyword>
<dbReference type="Proteomes" id="UP000799539">
    <property type="component" value="Unassembled WGS sequence"/>
</dbReference>